<sequence>MAERIIKSNKIRIGDISIAYHIKKASEKRDQTIIFLHGFPFNKNMWKEQLESLEDNITGIAVDIRGMGNTTKGHGFFSIDVFAKDLGAFMRKMEIDKAVICGVSMGGYIALRAYQLFPEKISGLILSDTHSKADDDAGKQKRFDGIQAVLNHGRRPYAIGFVSNVFGAKAIEERPEAIELIKSSIRRNSVSAICATLLALAARTDTTEVLDKINVPTILIRGKEDKITPAELMEDMANSIKGAKYYEFEDCGHLPNMEDPEKFNLHMNSMLQNIEE</sequence>
<accession>A0ABP7YKJ5</accession>
<evidence type="ECO:0000313" key="2">
    <source>
        <dbReference type="EMBL" id="GAA4137533.1"/>
    </source>
</evidence>
<dbReference type="Pfam" id="PF00561">
    <property type="entry name" value="Abhydrolase_1"/>
    <property type="match status" value="1"/>
</dbReference>
<dbReference type="Gene3D" id="3.40.50.1820">
    <property type="entry name" value="alpha/beta hydrolase"/>
    <property type="match status" value="1"/>
</dbReference>
<dbReference type="PRINTS" id="PR00111">
    <property type="entry name" value="ABHYDROLASE"/>
</dbReference>
<dbReference type="InterPro" id="IPR029058">
    <property type="entry name" value="AB_hydrolase_fold"/>
</dbReference>
<dbReference type="InterPro" id="IPR000073">
    <property type="entry name" value="AB_hydrolase_1"/>
</dbReference>
<organism evidence="2 3">
    <name type="scientific">Sphingobacterium kyonggiense</name>
    <dbReference type="NCBI Taxonomy" id="714075"/>
    <lineage>
        <taxon>Bacteria</taxon>
        <taxon>Pseudomonadati</taxon>
        <taxon>Bacteroidota</taxon>
        <taxon>Sphingobacteriia</taxon>
        <taxon>Sphingobacteriales</taxon>
        <taxon>Sphingobacteriaceae</taxon>
        <taxon>Sphingobacterium</taxon>
    </lineage>
</organism>
<dbReference type="GO" id="GO:0016787">
    <property type="term" value="F:hydrolase activity"/>
    <property type="evidence" value="ECO:0007669"/>
    <property type="project" value="UniProtKB-KW"/>
</dbReference>
<keyword evidence="2" id="KW-0378">Hydrolase</keyword>
<proteinExistence type="predicted"/>
<dbReference type="SUPFAM" id="SSF53474">
    <property type="entry name" value="alpha/beta-Hydrolases"/>
    <property type="match status" value="1"/>
</dbReference>
<comment type="caution">
    <text evidence="2">The sequence shown here is derived from an EMBL/GenBank/DDBJ whole genome shotgun (WGS) entry which is preliminary data.</text>
</comment>
<dbReference type="InterPro" id="IPR050266">
    <property type="entry name" value="AB_hydrolase_sf"/>
</dbReference>
<reference evidence="3" key="1">
    <citation type="journal article" date="2019" name="Int. J. Syst. Evol. Microbiol.">
        <title>The Global Catalogue of Microorganisms (GCM) 10K type strain sequencing project: providing services to taxonomists for standard genome sequencing and annotation.</title>
        <authorList>
            <consortium name="The Broad Institute Genomics Platform"/>
            <consortium name="The Broad Institute Genome Sequencing Center for Infectious Disease"/>
            <person name="Wu L."/>
            <person name="Ma J."/>
        </authorList>
    </citation>
    <scope>NUCLEOTIDE SEQUENCE [LARGE SCALE GENOMIC DNA]</scope>
    <source>
        <strain evidence="3">JCM 16704</strain>
    </source>
</reference>
<evidence type="ECO:0000259" key="1">
    <source>
        <dbReference type="Pfam" id="PF00561"/>
    </source>
</evidence>
<dbReference type="EMBL" id="BAAAZI010000006">
    <property type="protein sequence ID" value="GAA4137533.1"/>
    <property type="molecule type" value="Genomic_DNA"/>
</dbReference>
<dbReference type="Proteomes" id="UP001500101">
    <property type="component" value="Unassembled WGS sequence"/>
</dbReference>
<name>A0ABP7YKJ5_9SPHI</name>
<dbReference type="PANTHER" id="PTHR43798">
    <property type="entry name" value="MONOACYLGLYCEROL LIPASE"/>
    <property type="match status" value="1"/>
</dbReference>
<keyword evidence="3" id="KW-1185">Reference proteome</keyword>
<protein>
    <submittedName>
        <fullName evidence="2">Alpha/beta fold hydrolase</fullName>
    </submittedName>
</protein>
<gene>
    <name evidence="2" type="ORF">GCM10022216_13620</name>
</gene>
<evidence type="ECO:0000313" key="3">
    <source>
        <dbReference type="Proteomes" id="UP001500101"/>
    </source>
</evidence>
<dbReference type="RefSeq" id="WP_344673870.1">
    <property type="nucleotide sequence ID" value="NZ_BAAAZI010000006.1"/>
</dbReference>
<feature type="domain" description="AB hydrolase-1" evidence="1">
    <location>
        <begin position="32"/>
        <end position="260"/>
    </location>
</feature>